<reference evidence="1" key="1">
    <citation type="submission" date="2016-09" db="EMBL/GenBank/DDBJ databases">
        <authorList>
            <person name="Hebert L."/>
            <person name="Moumen B."/>
        </authorList>
    </citation>
    <scope>NUCLEOTIDE SEQUENCE [LARGE SCALE GENOMIC DNA]</scope>
    <source>
        <strain evidence="1">OVI</strain>
    </source>
</reference>
<evidence type="ECO:0000313" key="2">
    <source>
        <dbReference type="Proteomes" id="UP000195570"/>
    </source>
</evidence>
<organism evidence="1 2">
    <name type="scientific">Trypanosoma equiperdum</name>
    <dbReference type="NCBI Taxonomy" id="5694"/>
    <lineage>
        <taxon>Eukaryota</taxon>
        <taxon>Discoba</taxon>
        <taxon>Euglenozoa</taxon>
        <taxon>Kinetoplastea</taxon>
        <taxon>Metakinetoplastina</taxon>
        <taxon>Trypanosomatida</taxon>
        <taxon>Trypanosomatidae</taxon>
        <taxon>Trypanosoma</taxon>
    </lineage>
</organism>
<sequence length="125" mass="13239">MDALTASTIPSALAAAGCLQHSMVRVGLTNGMVLTGRIVEFDAVTMNMKLDAITDMAVLHPAAGEGCGDSAYETNPAALRCCNSVVVRGCHLRYMDFIDEESDNGRGLQELITAVRVVKPSVPQD</sequence>
<dbReference type="Gene3D" id="2.30.30.100">
    <property type="match status" value="1"/>
</dbReference>
<dbReference type="CDD" id="cd00600">
    <property type="entry name" value="Sm_like"/>
    <property type="match status" value="1"/>
</dbReference>
<dbReference type="EMBL" id="CZPT02001086">
    <property type="protein sequence ID" value="SCU68856.1"/>
    <property type="molecule type" value="Genomic_DNA"/>
</dbReference>
<dbReference type="GeneID" id="92380126"/>
<keyword evidence="2" id="KW-1185">Reference proteome</keyword>
<dbReference type="AlphaFoldDB" id="A0A1G4IA21"/>
<proteinExistence type="predicted"/>
<comment type="caution">
    <text evidence="1">The sequence shown here is derived from an EMBL/GenBank/DDBJ whole genome shotgun (WGS) entry which is preliminary data.</text>
</comment>
<dbReference type="InterPro" id="IPR010920">
    <property type="entry name" value="LSM_dom_sf"/>
</dbReference>
<dbReference type="VEuPathDB" id="TriTrypDB:TEOVI_000618700"/>
<protein>
    <submittedName>
        <fullName evidence="1">U6 snRNA-associated sm-like protein Lsm2</fullName>
    </submittedName>
</protein>
<dbReference type="Proteomes" id="UP000195570">
    <property type="component" value="Unassembled WGS sequence"/>
</dbReference>
<gene>
    <name evidence="1" type="ORF">TEOVI_000618700</name>
</gene>
<dbReference type="SUPFAM" id="SSF50182">
    <property type="entry name" value="Sm-like ribonucleoproteins"/>
    <property type="match status" value="1"/>
</dbReference>
<evidence type="ECO:0000313" key="1">
    <source>
        <dbReference type="EMBL" id="SCU68856.1"/>
    </source>
</evidence>
<dbReference type="RefSeq" id="XP_067079935.1">
    <property type="nucleotide sequence ID" value="XM_067223834.1"/>
</dbReference>
<accession>A0A1G4IA21</accession>
<name>A0A1G4IA21_TRYEQ</name>